<protein>
    <submittedName>
        <fullName evidence="1">Uncharacterized protein</fullName>
    </submittedName>
</protein>
<keyword evidence="3" id="KW-1185">Reference proteome</keyword>
<evidence type="ECO:0000313" key="1">
    <source>
        <dbReference type="EMBL" id="KAF4037541.1"/>
    </source>
</evidence>
<dbReference type="Proteomes" id="UP000704712">
    <property type="component" value="Unassembled WGS sequence"/>
</dbReference>
<accession>A0A833TAK2</accession>
<proteinExistence type="predicted"/>
<dbReference type="EMBL" id="WSZM01000237">
    <property type="protein sequence ID" value="KAF4037541.1"/>
    <property type="molecule type" value="Genomic_DNA"/>
</dbReference>
<dbReference type="AlphaFoldDB" id="A0A833TAK2"/>
<evidence type="ECO:0000313" key="3">
    <source>
        <dbReference type="Proteomes" id="UP000602510"/>
    </source>
</evidence>
<sequence>METVMNAIAMAMSSQQPFTDHFRDPAHAMEQQTQVIREQREKARHFQQVQLALLQRLVDNNQRICDVVTLSFN</sequence>
<dbReference type="EMBL" id="JAACNO010001546">
    <property type="protein sequence ID" value="KAF4139768.1"/>
    <property type="molecule type" value="Genomic_DNA"/>
</dbReference>
<reference evidence="1" key="1">
    <citation type="submission" date="2020-04" db="EMBL/GenBank/DDBJ databases">
        <title>Hybrid Assembly of Korean Phytophthora infestans isolates.</title>
        <authorList>
            <person name="Prokchorchik M."/>
            <person name="Lee Y."/>
            <person name="Seo J."/>
            <person name="Cho J.-H."/>
            <person name="Park Y.-E."/>
            <person name="Jang D.-C."/>
            <person name="Im J.-S."/>
            <person name="Choi J.-G."/>
            <person name="Park H.-J."/>
            <person name="Lee G.-B."/>
            <person name="Lee Y.-G."/>
            <person name="Hong S.-Y."/>
            <person name="Cho K."/>
            <person name="Sohn K.H."/>
        </authorList>
    </citation>
    <scope>NUCLEOTIDE SEQUENCE</scope>
    <source>
        <strain evidence="1">KR_1_A1</strain>
        <strain evidence="2">KR_2_A2</strain>
    </source>
</reference>
<gene>
    <name evidence="1" type="ORF">GN244_ATG10275</name>
    <name evidence="2" type="ORF">GN958_ATG11009</name>
</gene>
<organism evidence="1 3">
    <name type="scientific">Phytophthora infestans</name>
    <name type="common">Potato late blight agent</name>
    <name type="synonym">Botrytis infestans</name>
    <dbReference type="NCBI Taxonomy" id="4787"/>
    <lineage>
        <taxon>Eukaryota</taxon>
        <taxon>Sar</taxon>
        <taxon>Stramenopiles</taxon>
        <taxon>Oomycota</taxon>
        <taxon>Peronosporomycetes</taxon>
        <taxon>Peronosporales</taxon>
        <taxon>Peronosporaceae</taxon>
        <taxon>Phytophthora</taxon>
    </lineage>
</organism>
<comment type="caution">
    <text evidence="1">The sequence shown here is derived from an EMBL/GenBank/DDBJ whole genome shotgun (WGS) entry which is preliminary data.</text>
</comment>
<name>A0A833TAK2_PHYIN</name>
<evidence type="ECO:0000313" key="2">
    <source>
        <dbReference type="EMBL" id="KAF4139768.1"/>
    </source>
</evidence>
<dbReference type="Proteomes" id="UP000602510">
    <property type="component" value="Unassembled WGS sequence"/>
</dbReference>